<comment type="caution">
    <text evidence="3">The sequence shown here is derived from an EMBL/GenBank/DDBJ whole genome shotgun (WGS) entry which is preliminary data.</text>
</comment>
<accession>A0A921HLG5</accession>
<dbReference type="PANTHER" id="PTHR30388:SF6">
    <property type="entry name" value="XANTHINE DEHYDROGENASE SUBUNIT A-RELATED"/>
    <property type="match status" value="1"/>
</dbReference>
<protein>
    <submittedName>
        <fullName evidence="3">XdhC family protein</fullName>
    </submittedName>
</protein>
<reference evidence="3" key="2">
    <citation type="submission" date="2021-09" db="EMBL/GenBank/DDBJ databases">
        <authorList>
            <person name="Gilroy R."/>
        </authorList>
    </citation>
    <scope>NUCLEOTIDE SEQUENCE</scope>
    <source>
        <strain evidence="3">7318</strain>
    </source>
</reference>
<dbReference type="Pfam" id="PF13478">
    <property type="entry name" value="XdhC_C"/>
    <property type="match status" value="1"/>
</dbReference>
<feature type="domain" description="XdhC- CoxI" evidence="1">
    <location>
        <begin position="17"/>
        <end position="80"/>
    </location>
</feature>
<dbReference type="InterPro" id="IPR003777">
    <property type="entry name" value="XdhC_CoxI"/>
</dbReference>
<name>A0A921HLG5_9FIRM</name>
<dbReference type="RefSeq" id="WP_303691554.1">
    <property type="nucleotide sequence ID" value="NZ_CAKMHU010000001.1"/>
</dbReference>
<gene>
    <name evidence="3" type="ORF">K8V65_02945</name>
</gene>
<dbReference type="Gene3D" id="3.40.50.720">
    <property type="entry name" value="NAD(P)-binding Rossmann-like Domain"/>
    <property type="match status" value="1"/>
</dbReference>
<reference evidence="3" key="1">
    <citation type="journal article" date="2021" name="PeerJ">
        <title>Extensive microbial diversity within the chicken gut microbiome revealed by metagenomics and culture.</title>
        <authorList>
            <person name="Gilroy R."/>
            <person name="Ravi A."/>
            <person name="Getino M."/>
            <person name="Pursley I."/>
            <person name="Horton D.L."/>
            <person name="Alikhan N.F."/>
            <person name="Baker D."/>
            <person name="Gharbi K."/>
            <person name="Hall N."/>
            <person name="Watson M."/>
            <person name="Adriaenssens E.M."/>
            <person name="Foster-Nyarko E."/>
            <person name="Jarju S."/>
            <person name="Secka A."/>
            <person name="Antonio M."/>
            <person name="Oren A."/>
            <person name="Chaudhuri R.R."/>
            <person name="La Ragione R."/>
            <person name="Hildebrand F."/>
            <person name="Pallen M.J."/>
        </authorList>
    </citation>
    <scope>NUCLEOTIDE SEQUENCE</scope>
    <source>
        <strain evidence="3">7318</strain>
    </source>
</reference>
<dbReference type="InterPro" id="IPR027051">
    <property type="entry name" value="XdhC_Rossmann_dom"/>
</dbReference>
<feature type="domain" description="XdhC Rossmann" evidence="2">
    <location>
        <begin position="177"/>
        <end position="319"/>
    </location>
</feature>
<dbReference type="Proteomes" id="UP000780768">
    <property type="component" value="Unassembled WGS sequence"/>
</dbReference>
<dbReference type="Pfam" id="PF02625">
    <property type="entry name" value="XdhC_CoxI"/>
    <property type="match status" value="1"/>
</dbReference>
<evidence type="ECO:0000313" key="4">
    <source>
        <dbReference type="Proteomes" id="UP000780768"/>
    </source>
</evidence>
<sequence>MIGLKDFLVKIKSELLADRPLVLAMIAEKKGSAPRGTGAHMLILQSGETIDTIGGGILEYLAVEQAKANLAEKKSAIKDFSLNNKTAAQIGMVCGGQIKVLLKYLDKNDLPQIETAINLLGSGQKAVVKITWQKEPAQFSFIVLPYTEKMQLKHKSLLQIDETGGCYMEVLRQNPTVYLFGGGYVAQEVAKLLPNLEFEYVVIEERSEFANRNYFPQASDIIITPYEEFAAKVQMKNTDFAVVITSGHEKDTVVLNELLKIKPAYIGAIGSRHKKAFVENFLREHGYSEAEIKSIVMPIGLDIKAQTPAEIAISIAAQLIEKRAQ</sequence>
<organism evidence="3 4">
    <name type="scientific">Megamonas hypermegale</name>
    <dbReference type="NCBI Taxonomy" id="158847"/>
    <lineage>
        <taxon>Bacteria</taxon>
        <taxon>Bacillati</taxon>
        <taxon>Bacillota</taxon>
        <taxon>Negativicutes</taxon>
        <taxon>Selenomonadales</taxon>
        <taxon>Selenomonadaceae</taxon>
        <taxon>Megamonas</taxon>
    </lineage>
</organism>
<dbReference type="InterPro" id="IPR052698">
    <property type="entry name" value="MoCofactor_Util/Proc"/>
</dbReference>
<dbReference type="EMBL" id="DYVR01000077">
    <property type="protein sequence ID" value="HJF84605.1"/>
    <property type="molecule type" value="Genomic_DNA"/>
</dbReference>
<evidence type="ECO:0000259" key="1">
    <source>
        <dbReference type="Pfam" id="PF02625"/>
    </source>
</evidence>
<evidence type="ECO:0000313" key="3">
    <source>
        <dbReference type="EMBL" id="HJF84605.1"/>
    </source>
</evidence>
<dbReference type="PANTHER" id="PTHR30388">
    <property type="entry name" value="ALDEHYDE OXIDOREDUCTASE MOLYBDENUM COFACTOR ASSEMBLY PROTEIN"/>
    <property type="match status" value="1"/>
</dbReference>
<dbReference type="AlphaFoldDB" id="A0A921HLG5"/>
<proteinExistence type="predicted"/>
<evidence type="ECO:0000259" key="2">
    <source>
        <dbReference type="Pfam" id="PF13478"/>
    </source>
</evidence>